<evidence type="ECO:0000313" key="2">
    <source>
        <dbReference type="EMBL" id="KUI66879.1"/>
    </source>
</evidence>
<gene>
    <name evidence="2" type="ORF">VM1G_02439</name>
</gene>
<feature type="compositionally biased region" description="Basic residues" evidence="1">
    <location>
        <begin position="1"/>
        <end position="20"/>
    </location>
</feature>
<evidence type="ECO:0000313" key="3">
    <source>
        <dbReference type="Proteomes" id="UP000078559"/>
    </source>
</evidence>
<keyword evidence="3" id="KW-1185">Reference proteome</keyword>
<dbReference type="OrthoDB" id="10561346at2759"/>
<organism evidence="2 3">
    <name type="scientific">Cytospora mali</name>
    <name type="common">Apple Valsa canker fungus</name>
    <name type="synonym">Valsa mali</name>
    <dbReference type="NCBI Taxonomy" id="578113"/>
    <lineage>
        <taxon>Eukaryota</taxon>
        <taxon>Fungi</taxon>
        <taxon>Dikarya</taxon>
        <taxon>Ascomycota</taxon>
        <taxon>Pezizomycotina</taxon>
        <taxon>Sordariomycetes</taxon>
        <taxon>Sordariomycetidae</taxon>
        <taxon>Diaporthales</taxon>
        <taxon>Cytosporaceae</taxon>
        <taxon>Cytospora</taxon>
    </lineage>
</organism>
<dbReference type="AlphaFoldDB" id="A0A194VRR2"/>
<evidence type="ECO:0000256" key="1">
    <source>
        <dbReference type="SAM" id="MobiDB-lite"/>
    </source>
</evidence>
<dbReference type="EMBL" id="CM003099">
    <property type="protein sequence ID" value="KUI66879.1"/>
    <property type="molecule type" value="Genomic_DNA"/>
</dbReference>
<protein>
    <submittedName>
        <fullName evidence="2">Uncharacterized protein</fullName>
    </submittedName>
</protein>
<accession>A0A194VRR2</accession>
<feature type="region of interest" description="Disordered" evidence="1">
    <location>
        <begin position="1"/>
        <end position="75"/>
    </location>
</feature>
<reference evidence="2" key="1">
    <citation type="submission" date="2014-12" db="EMBL/GenBank/DDBJ databases">
        <title>Genome Sequence of Valsa Canker Pathogens Uncovers a Specific Adaption of Colonization on Woody Bark.</title>
        <authorList>
            <person name="Yin Z."/>
            <person name="Liu H."/>
            <person name="Gao X."/>
            <person name="Li Z."/>
            <person name="Song N."/>
            <person name="Ke X."/>
            <person name="Dai Q."/>
            <person name="Wu Y."/>
            <person name="Sun Y."/>
            <person name="Xu J.-R."/>
            <person name="Kang Z.K."/>
            <person name="Wang L."/>
            <person name="Huang L."/>
        </authorList>
    </citation>
    <scope>NUCLEOTIDE SEQUENCE [LARGE SCALE GENOMIC DNA]</scope>
    <source>
        <strain evidence="2">03-8</strain>
    </source>
</reference>
<dbReference type="Proteomes" id="UP000078559">
    <property type="component" value="Chromosome 2"/>
</dbReference>
<sequence length="318" mass="36594">MKSKKGLKSRNRPKTFRKPKPPGTGMGRRTLIQAAEEYARGPCRSGDDGGNMSGSQERKDDSATTNPPPRPRRIVKASVPYKRLDKWETEGVLVLPYDRETLYKILEQVADWSRWLRGFSNGRVLATKKVRDPERPGEKRIVTDTVAYLLGHGDSRPEVRFFIHVLPGTFVRLFYKPKNPTTNERQEKFQITWHLTDSIGPEVGTRVKLEFLVQSYPNVVLNCDQTWGRGFVEDAEKIIASLGDRVSVLQREAKNSQPAPEPEEDNWHNFVRRQPARSLTMRERGNVLIRRVKAGGATDEERQRLQQRFRTLDFSRDP</sequence>
<proteinExistence type="predicted"/>
<name>A0A194VRR2_CYTMA</name>